<organism evidence="2 3">
    <name type="scientific">Camellia sinensis var. sinensis</name>
    <name type="common">China tea</name>
    <dbReference type="NCBI Taxonomy" id="542762"/>
    <lineage>
        <taxon>Eukaryota</taxon>
        <taxon>Viridiplantae</taxon>
        <taxon>Streptophyta</taxon>
        <taxon>Embryophyta</taxon>
        <taxon>Tracheophyta</taxon>
        <taxon>Spermatophyta</taxon>
        <taxon>Magnoliopsida</taxon>
        <taxon>eudicotyledons</taxon>
        <taxon>Gunneridae</taxon>
        <taxon>Pentapetalae</taxon>
        <taxon>asterids</taxon>
        <taxon>Ericales</taxon>
        <taxon>Theaceae</taxon>
        <taxon>Camellia</taxon>
    </lineage>
</organism>
<comment type="caution">
    <text evidence="2">The sequence shown here is derived from an EMBL/GenBank/DDBJ whole genome shotgun (WGS) entry which is preliminary data.</text>
</comment>
<accession>A0A4S4DHU6</accession>
<feature type="transmembrane region" description="Helical" evidence="1">
    <location>
        <begin position="100"/>
        <end position="118"/>
    </location>
</feature>
<dbReference type="AlphaFoldDB" id="A0A4S4DHU6"/>
<keyword evidence="1" id="KW-0472">Membrane</keyword>
<evidence type="ECO:0000256" key="1">
    <source>
        <dbReference type="SAM" id="Phobius"/>
    </source>
</evidence>
<protein>
    <submittedName>
        <fullName evidence="2">Uncharacterized protein</fullName>
    </submittedName>
</protein>
<sequence length="172" mass="19630">MELLLGFLQLDWFIDGLVRSSGYWIGPCNHYHEEEGDGIVDVCKNDGIIKKVMEKKEQIGQLPSQFLPRIRVDNGETLIHYYAPYLSAIKMFMSNSLNSLSATLVILNQILFSSRVTMTMRPKSLMQFFTKCSNFKVGWIMLGMILEAYGFIVLFTFIGFSSNDFMSSAHIT</sequence>
<feature type="transmembrane region" description="Helical" evidence="1">
    <location>
        <begin position="139"/>
        <end position="160"/>
    </location>
</feature>
<evidence type="ECO:0000313" key="2">
    <source>
        <dbReference type="EMBL" id="THG01466.1"/>
    </source>
</evidence>
<dbReference type="Proteomes" id="UP000306102">
    <property type="component" value="Unassembled WGS sequence"/>
</dbReference>
<keyword evidence="1" id="KW-1133">Transmembrane helix</keyword>
<keyword evidence="3" id="KW-1185">Reference proteome</keyword>
<reference evidence="2 3" key="1">
    <citation type="journal article" date="2018" name="Proc. Natl. Acad. Sci. U.S.A.">
        <title>Draft genome sequence of Camellia sinensis var. sinensis provides insights into the evolution of the tea genome and tea quality.</title>
        <authorList>
            <person name="Wei C."/>
            <person name="Yang H."/>
            <person name="Wang S."/>
            <person name="Zhao J."/>
            <person name="Liu C."/>
            <person name="Gao L."/>
            <person name="Xia E."/>
            <person name="Lu Y."/>
            <person name="Tai Y."/>
            <person name="She G."/>
            <person name="Sun J."/>
            <person name="Cao H."/>
            <person name="Tong W."/>
            <person name="Gao Q."/>
            <person name="Li Y."/>
            <person name="Deng W."/>
            <person name="Jiang X."/>
            <person name="Wang W."/>
            <person name="Chen Q."/>
            <person name="Zhang S."/>
            <person name="Li H."/>
            <person name="Wu J."/>
            <person name="Wang P."/>
            <person name="Li P."/>
            <person name="Shi C."/>
            <person name="Zheng F."/>
            <person name="Jian J."/>
            <person name="Huang B."/>
            <person name="Shan D."/>
            <person name="Shi M."/>
            <person name="Fang C."/>
            <person name="Yue Y."/>
            <person name="Li F."/>
            <person name="Li D."/>
            <person name="Wei S."/>
            <person name="Han B."/>
            <person name="Jiang C."/>
            <person name="Yin Y."/>
            <person name="Xia T."/>
            <person name="Zhang Z."/>
            <person name="Bennetzen J.L."/>
            <person name="Zhao S."/>
            <person name="Wan X."/>
        </authorList>
    </citation>
    <scope>NUCLEOTIDE SEQUENCE [LARGE SCALE GENOMIC DNA]</scope>
    <source>
        <strain evidence="3">cv. Shuchazao</strain>
        <tissue evidence="2">Leaf</tissue>
    </source>
</reference>
<keyword evidence="1" id="KW-0812">Transmembrane</keyword>
<proteinExistence type="predicted"/>
<name>A0A4S4DHU6_CAMSN</name>
<gene>
    <name evidence="2" type="ORF">TEA_000639</name>
</gene>
<evidence type="ECO:0000313" key="3">
    <source>
        <dbReference type="Proteomes" id="UP000306102"/>
    </source>
</evidence>
<dbReference type="EMBL" id="SDRB02011416">
    <property type="protein sequence ID" value="THG01466.1"/>
    <property type="molecule type" value="Genomic_DNA"/>
</dbReference>